<dbReference type="AlphaFoldDB" id="A0A074VJ98"/>
<gene>
    <name evidence="1" type="ORF">M437DRAFT_70617</name>
</gene>
<dbReference type="PANTHER" id="PTHR42085">
    <property type="entry name" value="F-BOX DOMAIN-CONTAINING PROTEIN"/>
    <property type="match status" value="1"/>
</dbReference>
<organism evidence="1 2">
    <name type="scientific">Aureobasidium melanogenum (strain CBS 110374)</name>
    <name type="common">Aureobasidium pullulans var. melanogenum</name>
    <dbReference type="NCBI Taxonomy" id="1043003"/>
    <lineage>
        <taxon>Eukaryota</taxon>
        <taxon>Fungi</taxon>
        <taxon>Dikarya</taxon>
        <taxon>Ascomycota</taxon>
        <taxon>Pezizomycotina</taxon>
        <taxon>Dothideomycetes</taxon>
        <taxon>Dothideomycetidae</taxon>
        <taxon>Dothideales</taxon>
        <taxon>Saccotheciaceae</taxon>
        <taxon>Aureobasidium</taxon>
    </lineage>
</organism>
<reference evidence="1 2" key="1">
    <citation type="journal article" date="2014" name="BMC Genomics">
        <title>Genome sequencing of four Aureobasidium pullulans varieties: biotechnological potential, stress tolerance, and description of new species.</title>
        <authorList>
            <person name="Gostin Ar C."/>
            <person name="Ohm R.A."/>
            <person name="Kogej T."/>
            <person name="Sonjak S."/>
            <person name="Turk M."/>
            <person name="Zajc J."/>
            <person name="Zalar P."/>
            <person name="Grube M."/>
            <person name="Sun H."/>
            <person name="Han J."/>
            <person name="Sharma A."/>
            <person name="Chiniquy J."/>
            <person name="Ngan C.Y."/>
            <person name="Lipzen A."/>
            <person name="Barry K."/>
            <person name="Grigoriev I.V."/>
            <person name="Gunde-Cimerman N."/>
        </authorList>
    </citation>
    <scope>NUCLEOTIDE SEQUENCE [LARGE SCALE GENOMIC DNA]</scope>
    <source>
        <strain evidence="1 2">CBS 110374</strain>
    </source>
</reference>
<sequence length="253" mass="29115">MSCHSDDFSLSSISGPDSDVSVYDADPSYYPLQPVFVRALEKWKQQSVSFVSLPPEVRNRIYQLACENRHTTSDRPIRFDAYHRWMFPCWERGGLMYYCKQVRREFMPLFIASIFFPLHLGYHEGTTGLELVTWLKEAGPVLTSHVRRLQVNFGVNWSDNSRTVFAPSSSKLTTPVYDIAGLLIDVSQEGHLEISQMYDTKFDERVLPDIQDKVGRSLKVGSTGLMGFVEFKIVYEVLQQYHPGFVYAVRQGY</sequence>
<evidence type="ECO:0000313" key="2">
    <source>
        <dbReference type="Proteomes" id="UP000030672"/>
    </source>
</evidence>
<keyword evidence="2" id="KW-1185">Reference proteome</keyword>
<proteinExistence type="predicted"/>
<dbReference type="Proteomes" id="UP000030672">
    <property type="component" value="Unassembled WGS sequence"/>
</dbReference>
<dbReference type="InterPro" id="IPR038883">
    <property type="entry name" value="AN11006-like"/>
</dbReference>
<dbReference type="PANTHER" id="PTHR42085:SF2">
    <property type="entry name" value="F-BOX DOMAIN-CONTAINING PROTEIN"/>
    <property type="match status" value="1"/>
</dbReference>
<dbReference type="EMBL" id="KL584877">
    <property type="protein sequence ID" value="KEQ57672.1"/>
    <property type="molecule type" value="Genomic_DNA"/>
</dbReference>
<name>A0A074VJ98_AURM1</name>
<evidence type="ECO:0000313" key="1">
    <source>
        <dbReference type="EMBL" id="KEQ57672.1"/>
    </source>
</evidence>
<accession>A0A074VJ98</accession>
<dbReference type="RefSeq" id="XP_040874696.1">
    <property type="nucleotide sequence ID" value="XM_041025508.1"/>
</dbReference>
<dbReference type="GeneID" id="63918881"/>
<dbReference type="HOGENOM" id="CLU_1098308_0_0_1"/>
<protein>
    <submittedName>
        <fullName evidence="1">Uncharacterized protein</fullName>
    </submittedName>
</protein>